<organism evidence="3 4">
    <name type="scientific">Methylobacterium radiodurans</name>
    <dbReference type="NCBI Taxonomy" id="2202828"/>
    <lineage>
        <taxon>Bacteria</taxon>
        <taxon>Pseudomonadati</taxon>
        <taxon>Pseudomonadota</taxon>
        <taxon>Alphaproteobacteria</taxon>
        <taxon>Hyphomicrobiales</taxon>
        <taxon>Methylobacteriaceae</taxon>
        <taxon>Methylobacterium</taxon>
    </lineage>
</organism>
<reference evidence="3 4" key="1">
    <citation type="submission" date="2018-05" db="EMBL/GenBank/DDBJ databases">
        <title>Complete Genome Sequence of Methylobacterium sp. 17Sr1-43.</title>
        <authorList>
            <person name="Srinivasan S."/>
        </authorList>
    </citation>
    <scope>NUCLEOTIDE SEQUENCE [LARGE SCALE GENOMIC DNA]</scope>
    <source>
        <strain evidence="3 4">17Sr1-43</strain>
    </source>
</reference>
<dbReference type="GO" id="GO:0003677">
    <property type="term" value="F:DNA binding"/>
    <property type="evidence" value="ECO:0007669"/>
    <property type="project" value="InterPro"/>
</dbReference>
<sequence>MSESDEVLGSDQIELTVDIVSAYVSNNHIQAVDLPTLIGTVHAALGDLSKPAEQAEAPAEKLTPAQIRKSITPDALISFIDGKPYKTLKRHLTKHGLDFQAYRQRFGLPADYPATAASYSAKRSELARSLGLGRKSEAAALDTAPAETVSEPEEAPAEAPKTRGRRKAAETPTPAPAPAKGRGRKKSAAEAAE</sequence>
<evidence type="ECO:0000313" key="3">
    <source>
        <dbReference type="EMBL" id="AWN37996.1"/>
    </source>
</evidence>
<evidence type="ECO:0000313" key="4">
    <source>
        <dbReference type="Proteomes" id="UP000246058"/>
    </source>
</evidence>
<dbReference type="GO" id="GO:0006355">
    <property type="term" value="P:regulation of DNA-templated transcription"/>
    <property type="evidence" value="ECO:0007669"/>
    <property type="project" value="InterPro"/>
</dbReference>
<dbReference type="KEGG" id="meti:DK427_21535"/>
<evidence type="ECO:0000256" key="2">
    <source>
        <dbReference type="SAM" id="MobiDB-lite"/>
    </source>
</evidence>
<comment type="similarity">
    <text evidence="1">Belongs to the ros/MucR family.</text>
</comment>
<dbReference type="Proteomes" id="UP000246058">
    <property type="component" value="Chromosome"/>
</dbReference>
<keyword evidence="4" id="KW-1185">Reference proteome</keyword>
<dbReference type="InterPro" id="IPR008807">
    <property type="entry name" value="ROS_MUCR"/>
</dbReference>
<dbReference type="OrthoDB" id="9809693at2"/>
<proteinExistence type="inferred from homology"/>
<dbReference type="Gene3D" id="1.10.10.1550">
    <property type="entry name" value="ROS/MUCR transcriptional regulator protein"/>
    <property type="match status" value="1"/>
</dbReference>
<dbReference type="Pfam" id="PF05443">
    <property type="entry name" value="ROS_MUCR"/>
    <property type="match status" value="1"/>
</dbReference>
<evidence type="ECO:0000256" key="1">
    <source>
        <dbReference type="ARBA" id="ARBA00007031"/>
    </source>
</evidence>
<dbReference type="InterPro" id="IPR041920">
    <property type="entry name" value="ROS/MUCR_sf"/>
</dbReference>
<gene>
    <name evidence="3" type="ORF">DK427_21535</name>
</gene>
<accession>A0A2U8VXW4</accession>
<protein>
    <submittedName>
        <fullName evidence="3">MucR family transcriptional regulator</fullName>
    </submittedName>
</protein>
<feature type="region of interest" description="Disordered" evidence="2">
    <location>
        <begin position="137"/>
        <end position="193"/>
    </location>
</feature>
<dbReference type="AlphaFoldDB" id="A0A2U8VXW4"/>
<dbReference type="RefSeq" id="WP_109953159.1">
    <property type="nucleotide sequence ID" value="NZ_CP029551.1"/>
</dbReference>
<dbReference type="GO" id="GO:0008270">
    <property type="term" value="F:zinc ion binding"/>
    <property type="evidence" value="ECO:0007669"/>
    <property type="project" value="InterPro"/>
</dbReference>
<dbReference type="EMBL" id="CP029551">
    <property type="protein sequence ID" value="AWN37996.1"/>
    <property type="molecule type" value="Genomic_DNA"/>
</dbReference>
<name>A0A2U8VXW4_9HYPH</name>